<gene>
    <name evidence="3" type="ORF">MUN89_17570</name>
</gene>
<keyword evidence="1" id="KW-0547">Nucleotide-binding</keyword>
<dbReference type="EMBL" id="CP095073">
    <property type="protein sequence ID" value="UOQ43675.1"/>
    <property type="molecule type" value="Genomic_DNA"/>
</dbReference>
<name>A0ABY4EGS3_9BACI</name>
<dbReference type="PANTHER" id="PTHR34784">
    <property type="entry name" value="50S RIBOSOMAL PROTEIN L34"/>
    <property type="match status" value="1"/>
</dbReference>
<keyword evidence="2" id="KW-0342">GTP-binding</keyword>
<dbReference type="NCBIfam" id="TIGR02058">
    <property type="entry name" value="lin0512_fam"/>
    <property type="match status" value="1"/>
</dbReference>
<accession>A0ABY4EGS3</accession>
<evidence type="ECO:0000256" key="2">
    <source>
        <dbReference type="ARBA" id="ARBA00023134"/>
    </source>
</evidence>
<dbReference type="InterPro" id="IPR037103">
    <property type="entry name" value="Tubulin/FtsZ-like_C"/>
</dbReference>
<evidence type="ECO:0000313" key="4">
    <source>
        <dbReference type="Proteomes" id="UP000831787"/>
    </source>
</evidence>
<dbReference type="Proteomes" id="UP000831787">
    <property type="component" value="Chromosome"/>
</dbReference>
<protein>
    <submittedName>
        <fullName evidence="3">Lin0512 family protein</fullName>
    </submittedName>
</protein>
<organism evidence="3 4">
    <name type="scientific">Halobacillus salinarum</name>
    <dbReference type="NCBI Taxonomy" id="2932257"/>
    <lineage>
        <taxon>Bacteria</taxon>
        <taxon>Bacillati</taxon>
        <taxon>Bacillota</taxon>
        <taxon>Bacilli</taxon>
        <taxon>Bacillales</taxon>
        <taxon>Bacillaceae</taxon>
        <taxon>Halobacillus</taxon>
    </lineage>
</organism>
<dbReference type="Pfam" id="PF09585">
    <property type="entry name" value="Lin0512_fam"/>
    <property type="match status" value="1"/>
</dbReference>
<reference evidence="3 4" key="1">
    <citation type="submission" date="2022-04" db="EMBL/GenBank/DDBJ databases">
        <title>Halobacillus sp. isolated from saltern.</title>
        <authorList>
            <person name="Won M."/>
            <person name="Lee C.-M."/>
            <person name="Woen H.-Y."/>
            <person name="Kwon S.-W."/>
        </authorList>
    </citation>
    <scope>NUCLEOTIDE SEQUENCE [LARGE SCALE GENOMIC DNA]</scope>
    <source>
        <strain evidence="3 4">SSBR10-3</strain>
    </source>
</reference>
<evidence type="ECO:0000313" key="3">
    <source>
        <dbReference type="EMBL" id="UOQ43675.1"/>
    </source>
</evidence>
<proteinExistence type="predicted"/>
<dbReference type="RefSeq" id="WP_244709034.1">
    <property type="nucleotide sequence ID" value="NZ_CP095073.1"/>
</dbReference>
<dbReference type="Gene3D" id="3.30.1330.20">
    <property type="entry name" value="Tubulin/FtsZ, C-terminal domain"/>
    <property type="match status" value="1"/>
</dbReference>
<keyword evidence="4" id="KW-1185">Reference proteome</keyword>
<sequence>MDQIVFIETGMGTDVHGQDITNAAVRAVNNAVRSNSMPGIKNLLPNHSLDNMKVNVKLALPCDKDQLDKEKVKKTIPYGQVNIEIMDGGMLTTSGIKLEDQGDNNDMMYIVNAAVEVGY</sequence>
<dbReference type="PANTHER" id="PTHR34784:SF1">
    <property type="entry name" value="50S RIBOSOMAL PROTEIN L34"/>
    <property type="match status" value="1"/>
</dbReference>
<dbReference type="InterPro" id="IPR011719">
    <property type="entry name" value="CHP02058"/>
</dbReference>
<evidence type="ECO:0000256" key="1">
    <source>
        <dbReference type="ARBA" id="ARBA00022741"/>
    </source>
</evidence>